<keyword evidence="4" id="KW-1185">Reference proteome</keyword>
<proteinExistence type="predicted"/>
<keyword evidence="1" id="KW-0539">Nucleus</keyword>
<evidence type="ECO:0000313" key="3">
    <source>
        <dbReference type="EMBL" id="EPE32479.1"/>
    </source>
</evidence>
<reference evidence="3 4" key="1">
    <citation type="journal article" date="2013" name="BMC Genomics">
        <title>Genomics-driven discovery of the pneumocandin biosynthetic gene cluster in the fungus Glarea lozoyensis.</title>
        <authorList>
            <person name="Chen L."/>
            <person name="Yue Q."/>
            <person name="Zhang X."/>
            <person name="Xiang M."/>
            <person name="Wang C."/>
            <person name="Li S."/>
            <person name="Che Y."/>
            <person name="Ortiz-Lopez F.J."/>
            <person name="Bills G.F."/>
            <person name="Liu X."/>
            <person name="An Z."/>
        </authorList>
    </citation>
    <scope>NUCLEOTIDE SEQUENCE [LARGE SCALE GENOMIC DNA]</scope>
    <source>
        <strain evidence="4">ATCC 20868 / MF5171</strain>
    </source>
</reference>
<accession>S3D5R9</accession>
<feature type="compositionally biased region" description="Low complexity" evidence="2">
    <location>
        <begin position="532"/>
        <end position="558"/>
    </location>
</feature>
<dbReference type="PANTHER" id="PTHR35392">
    <property type="entry name" value="ZN(II)2CYS6 TRANSCRIPTION FACTOR (EUROFUNG)-RELATED-RELATED"/>
    <property type="match status" value="1"/>
</dbReference>
<name>S3D5R9_GLAL2</name>
<sequence>MASALSIHAASGDLERNTILAMRKAHLLESFLVQRLIDNARKYLGDDSFMENRARTASNACGRTSEIATFSLSSRPTHQAPDVEEQPSKRHKLSQDSTAPCLRCRVLKKKCDSNPVCSHCPSKGFDYENDHWKVLGCVRGSLKEIAGSICLDFSRAPSRVLKCQSGELLKIDFTFAKSGVSLGKKKRIVKLMHSRKDFMDLCDSSWSDLATRRSLSRHATIEQASPEDVFSPHSLSMSEEYEAPWALIQAVSMDSRYVLPTEYNPFALLRFGNAYLKDGPASWDLFSKSKSILRQSVEIYLLERLCVHIASGDLTGPPPFDPSKLPISNSLIMVDIKTDIEDFLTAFERACAGRSRLTGQQQLACLYSLLVFSIVKSLLIDAYSLRKAADLINPWDVTHALSITSAFKSMVSIFCWSSKTDAILSNNLDKWPERGFKTTRDFLMALGSLILPGDNYNGFFRQKFGIEKLPNHVHQETTLPFWAPDKASYLDSSDEEEQSVLVNPILSPPTDGTSSSFFSSQVPEIDQRLDSPRTLSPSPSIPIISRSRSNSISTGSESGDFRQNSRFTFVINDQSADLHKKSHKGRRGALDDTTLKKVRDVRKIGACWHCWAMKVPCSNSSPCHRCKARMKGDHHPCSRAPFISQISLFFPQALNTRFTPYSTDVYVSENVATFNALALPIRISWLGHRELELFASPFTSTENSQAQIKYDGHAGNDLGVASLPIGLSSLDFPKARDACQSHIESLIQAPSISPWMPLYPSSTKRPAGKEIFKLVHSFYKSGEETHGLLHDVLSFHLMLGMMSEPILFTNDSAEQIISRVGIPQDESNYYSSRVLDRQIKQILYEDNLKTLENILRKLEKAIRARNVSSWPVVFASVVLLSFSIEVIQSQAATYVSTLSPSLEIPADADSDPSNAMLKEANAICESIEKDAFAQLSYLFHTVYRTAQINKGGLNPFHNLGSLSTQVKNLIVPFIQILEKQSESITINKIRALPSLRGGTHAFALQNSGRLLSKFLVPFEIGNQWMACATGPILHIG</sequence>
<dbReference type="KEGG" id="glz:GLAREA_07612"/>
<dbReference type="AlphaFoldDB" id="S3D5R9"/>
<gene>
    <name evidence="3" type="ORF">GLAREA_07612</name>
</gene>
<protein>
    <submittedName>
        <fullName evidence="3">Zn2/Cys6 DNA-binding protein</fullName>
    </submittedName>
</protein>
<feature type="region of interest" description="Disordered" evidence="2">
    <location>
        <begin position="72"/>
        <end position="94"/>
    </location>
</feature>
<dbReference type="GO" id="GO:0003677">
    <property type="term" value="F:DNA binding"/>
    <property type="evidence" value="ECO:0007669"/>
    <property type="project" value="UniProtKB-KW"/>
</dbReference>
<dbReference type="InterPro" id="IPR052973">
    <property type="entry name" value="Fungal_sec-metab_reg_TF"/>
</dbReference>
<dbReference type="EMBL" id="KE145359">
    <property type="protein sequence ID" value="EPE32479.1"/>
    <property type="molecule type" value="Genomic_DNA"/>
</dbReference>
<organism evidence="3 4">
    <name type="scientific">Glarea lozoyensis (strain ATCC 20868 / MF5171)</name>
    <dbReference type="NCBI Taxonomy" id="1116229"/>
    <lineage>
        <taxon>Eukaryota</taxon>
        <taxon>Fungi</taxon>
        <taxon>Dikarya</taxon>
        <taxon>Ascomycota</taxon>
        <taxon>Pezizomycotina</taxon>
        <taxon>Leotiomycetes</taxon>
        <taxon>Helotiales</taxon>
        <taxon>Helotiaceae</taxon>
        <taxon>Glarea</taxon>
    </lineage>
</organism>
<dbReference type="GeneID" id="19466665"/>
<dbReference type="HOGENOM" id="CLU_293382_0_0_1"/>
<evidence type="ECO:0000256" key="2">
    <source>
        <dbReference type="SAM" id="MobiDB-lite"/>
    </source>
</evidence>
<dbReference type="InterPro" id="IPR001138">
    <property type="entry name" value="Zn2Cys6_DnaBD"/>
</dbReference>
<dbReference type="OrthoDB" id="4226666at2759"/>
<dbReference type="RefSeq" id="XP_008080491.1">
    <property type="nucleotide sequence ID" value="XM_008082300.1"/>
</dbReference>
<keyword evidence="3" id="KW-0238">DNA-binding</keyword>
<dbReference type="eggNOG" id="ENOG502TGYG">
    <property type="taxonomic scope" value="Eukaryota"/>
</dbReference>
<dbReference type="CDD" id="cd00067">
    <property type="entry name" value="GAL4"/>
    <property type="match status" value="1"/>
</dbReference>
<dbReference type="Proteomes" id="UP000016922">
    <property type="component" value="Unassembled WGS sequence"/>
</dbReference>
<feature type="region of interest" description="Disordered" evidence="2">
    <location>
        <begin position="527"/>
        <end position="560"/>
    </location>
</feature>
<evidence type="ECO:0000313" key="4">
    <source>
        <dbReference type="Proteomes" id="UP000016922"/>
    </source>
</evidence>
<dbReference type="GO" id="GO:0008270">
    <property type="term" value="F:zinc ion binding"/>
    <property type="evidence" value="ECO:0007669"/>
    <property type="project" value="InterPro"/>
</dbReference>
<dbReference type="PANTHER" id="PTHR35392:SF5">
    <property type="entry name" value="ZN(2)-C6 FUNGAL-TYPE DOMAIN-CONTAINING PROTEIN"/>
    <property type="match status" value="1"/>
</dbReference>
<evidence type="ECO:0000256" key="1">
    <source>
        <dbReference type="ARBA" id="ARBA00023242"/>
    </source>
</evidence>
<dbReference type="GO" id="GO:0000981">
    <property type="term" value="F:DNA-binding transcription factor activity, RNA polymerase II-specific"/>
    <property type="evidence" value="ECO:0007669"/>
    <property type="project" value="InterPro"/>
</dbReference>